<proteinExistence type="predicted"/>
<feature type="compositionally biased region" description="Polar residues" evidence="1">
    <location>
        <begin position="241"/>
        <end position="258"/>
    </location>
</feature>
<dbReference type="InterPro" id="IPR003615">
    <property type="entry name" value="HNH_nuc"/>
</dbReference>
<feature type="domain" description="HNH nuclease" evidence="2">
    <location>
        <begin position="330"/>
        <end position="382"/>
    </location>
</feature>
<reference evidence="3 4" key="1">
    <citation type="submission" date="2016-10" db="EMBL/GenBank/DDBJ databases">
        <authorList>
            <person name="de Groot N.N."/>
        </authorList>
    </citation>
    <scope>NUCLEOTIDE SEQUENCE [LARGE SCALE GENOMIC DNA]</scope>
    <source>
        <strain evidence="3 4">CGMCC 1.11156</strain>
    </source>
</reference>
<dbReference type="STRING" id="1005945.SAMN05216561_101199"/>
<name>A0A1I3BLC3_9ACTN</name>
<dbReference type="AlphaFoldDB" id="A0A1I3BLC3"/>
<dbReference type="SMART" id="SM00507">
    <property type="entry name" value="HNHc"/>
    <property type="match status" value="1"/>
</dbReference>
<protein>
    <recommendedName>
        <fullName evidence="2">HNH nuclease domain-containing protein</fullName>
    </recommendedName>
</protein>
<feature type="region of interest" description="Disordered" evidence="1">
    <location>
        <begin position="241"/>
        <end position="260"/>
    </location>
</feature>
<dbReference type="Gene3D" id="1.10.30.50">
    <property type="match status" value="1"/>
</dbReference>
<keyword evidence="4" id="KW-1185">Reference proteome</keyword>
<gene>
    <name evidence="3" type="ORF">SAMN05216561_101199</name>
</gene>
<evidence type="ECO:0000313" key="4">
    <source>
        <dbReference type="Proteomes" id="UP000198649"/>
    </source>
</evidence>
<evidence type="ECO:0000259" key="2">
    <source>
        <dbReference type="SMART" id="SM00507"/>
    </source>
</evidence>
<dbReference type="RefSeq" id="WP_091109666.1">
    <property type="nucleotide sequence ID" value="NZ_FOQG01000001.1"/>
</dbReference>
<accession>A0A1I3BLC3</accession>
<dbReference type="Pfam" id="PF02720">
    <property type="entry name" value="DUF222"/>
    <property type="match status" value="1"/>
</dbReference>
<evidence type="ECO:0000313" key="3">
    <source>
        <dbReference type="EMBL" id="SFH62980.1"/>
    </source>
</evidence>
<dbReference type="CDD" id="cd00085">
    <property type="entry name" value="HNHc"/>
    <property type="match status" value="1"/>
</dbReference>
<sequence>MTEQPGRDDSTNVLTAVRAARTDQLAAEIRAVLAIIDWCVIHQTDDEGAASFGDHGIPLAGDGAPWVLEFAVMELCAALGLSTDAGKRQVGSVLETRYRLPRLWGRVIAGDLPFWRARSVAEQTMCLPAAGARFVDRHVAHVAHKVSYLQLKRLVEEARTRFDPAEAEKKAREAADGRHVSIHTQDIGVNGTVDLTGTLDLRDALDLDDALNRGAALLGVAGCEESHDVRRSIAAGDLARGTQSLPFDQDEPSTTGTPPRSRVVLHVHLTEAALDGDVGGCLGRVANTRSPIWVDRVRDWCTSPDVQVTVKPVIDLAEHVHVEACEIPERLRVQRELIDHHCVFPWCKRPARSCDIDHVTPHDQGGTTCSCNTAPLCRGHHRAKTHSGWTYDTIDQGAYVWRSPNRLYFRVDGTGTTPVTTPSAPPGET</sequence>
<evidence type="ECO:0000256" key="1">
    <source>
        <dbReference type="SAM" id="MobiDB-lite"/>
    </source>
</evidence>
<dbReference type="Proteomes" id="UP000198649">
    <property type="component" value="Unassembled WGS sequence"/>
</dbReference>
<organism evidence="3 4">
    <name type="scientific">Nocardioides psychrotolerans</name>
    <dbReference type="NCBI Taxonomy" id="1005945"/>
    <lineage>
        <taxon>Bacteria</taxon>
        <taxon>Bacillati</taxon>
        <taxon>Actinomycetota</taxon>
        <taxon>Actinomycetes</taxon>
        <taxon>Propionibacteriales</taxon>
        <taxon>Nocardioidaceae</taxon>
        <taxon>Nocardioides</taxon>
    </lineage>
</organism>
<dbReference type="EMBL" id="FOQG01000001">
    <property type="protein sequence ID" value="SFH62980.1"/>
    <property type="molecule type" value="Genomic_DNA"/>
</dbReference>
<dbReference type="InterPro" id="IPR003870">
    <property type="entry name" value="DUF222"/>
</dbReference>